<organism evidence="3 4">
    <name type="scientific">Hohenbuehelia grisea</name>
    <dbReference type="NCBI Taxonomy" id="104357"/>
    <lineage>
        <taxon>Eukaryota</taxon>
        <taxon>Fungi</taxon>
        <taxon>Dikarya</taxon>
        <taxon>Basidiomycota</taxon>
        <taxon>Agaricomycotina</taxon>
        <taxon>Agaricomycetes</taxon>
        <taxon>Agaricomycetidae</taxon>
        <taxon>Agaricales</taxon>
        <taxon>Pleurotineae</taxon>
        <taxon>Pleurotaceae</taxon>
        <taxon>Hohenbuehelia</taxon>
    </lineage>
</organism>
<dbReference type="InterPro" id="IPR021476">
    <property type="entry name" value="Egh16-like"/>
</dbReference>
<protein>
    <submittedName>
        <fullName evidence="3">Uncharacterized protein</fullName>
    </submittedName>
</protein>
<evidence type="ECO:0000313" key="3">
    <source>
        <dbReference type="EMBL" id="KAL0959631.1"/>
    </source>
</evidence>
<evidence type="ECO:0000313" key="4">
    <source>
        <dbReference type="Proteomes" id="UP001556367"/>
    </source>
</evidence>
<feature type="signal peptide" evidence="2">
    <location>
        <begin position="1"/>
        <end position="21"/>
    </location>
</feature>
<gene>
    <name evidence="3" type="ORF">HGRIS_011333</name>
</gene>
<dbReference type="Pfam" id="PF11327">
    <property type="entry name" value="Egh16-like"/>
    <property type="match status" value="1"/>
</dbReference>
<dbReference type="Proteomes" id="UP001556367">
    <property type="component" value="Unassembled WGS sequence"/>
</dbReference>
<evidence type="ECO:0000256" key="2">
    <source>
        <dbReference type="SAM" id="SignalP"/>
    </source>
</evidence>
<feature type="region of interest" description="Disordered" evidence="1">
    <location>
        <begin position="199"/>
        <end position="220"/>
    </location>
</feature>
<evidence type="ECO:0000256" key="1">
    <source>
        <dbReference type="SAM" id="MobiDB-lite"/>
    </source>
</evidence>
<proteinExistence type="predicted"/>
<comment type="caution">
    <text evidence="3">The sequence shown here is derived from an EMBL/GenBank/DDBJ whole genome shotgun (WGS) entry which is preliminary data.</text>
</comment>
<dbReference type="EMBL" id="JASNQZ010000002">
    <property type="protein sequence ID" value="KAL0959631.1"/>
    <property type="molecule type" value="Genomic_DNA"/>
</dbReference>
<sequence>MFSKSLVASVVALALSVQVSAHAAVSPALGVEGTPVRGNVQRPSAARPCGNINVAQTLDTSTPIAAGADGSFTVTGQNFNAGQDGSLQFTASVDAAATGQNFVAATVTKNGELAPNAVQTTQITAQLPAGTKCTGGQAGNLCLVSFKSAGNFGNCVVVQQGAAAGGAVAGAAAGGAAAGAATGAAAGGAAAGAATGAAAGRAGRRPAGGRAGRRPAAAGTRAPRALLDALRSVEARGDEDAEVVRRGVTNWVWA</sequence>
<keyword evidence="2" id="KW-0732">Signal</keyword>
<reference evidence="4" key="1">
    <citation type="submission" date="2024-06" db="EMBL/GenBank/DDBJ databases">
        <title>Multi-omics analyses provide insights into the biosynthesis of the anticancer antibiotic pleurotin in Hohenbuehelia grisea.</title>
        <authorList>
            <person name="Weaver J.A."/>
            <person name="Alberti F."/>
        </authorList>
    </citation>
    <scope>NUCLEOTIDE SEQUENCE [LARGE SCALE GENOMIC DNA]</scope>
    <source>
        <strain evidence="4">T-177</strain>
    </source>
</reference>
<accession>A0ABR3JVU9</accession>
<name>A0ABR3JVU9_9AGAR</name>
<keyword evidence="4" id="KW-1185">Reference proteome</keyword>
<feature type="chain" id="PRO_5047168577" evidence="2">
    <location>
        <begin position="22"/>
        <end position="254"/>
    </location>
</feature>